<sequence>MYYISFTHACTLIALNYVALKLKNRILIERYTTFIASLLTGIASIITMLQPLPNDSLLTDLRFAPIVMAGLRFGPVVSLLSAILPSLYIFHMDEPLAVVRTMQDLILPAVISSLFYKKDQDSGYAMISFQDGLKICFLLAAIRLGLEYYLRHELSAGLLLSHAIMLVLSILAIQVLIVMYNDDNRSQILQRRFELLANQDGLTGLPNLRSFMSIARNTFEQRPLSIMMVDIDNFKRYNDTFGHLQGDQLLREVGQLLSSLIDERDYVARYGGEEFIIMSHSVDISRLEHYAHRLCKAVAEHSYQAKSALPVTISVGISVSDSANKDLLRIISEADEALYQSKNRGKNRYTFYAPEPSLATNNA</sequence>
<dbReference type="Gene3D" id="3.30.70.270">
    <property type="match status" value="1"/>
</dbReference>
<evidence type="ECO:0000256" key="4">
    <source>
        <dbReference type="ARBA" id="ARBA00022989"/>
    </source>
</evidence>
<dbReference type="PROSITE" id="PS50887">
    <property type="entry name" value="GGDEF"/>
    <property type="match status" value="1"/>
</dbReference>
<comment type="subcellular location">
    <subcellularLocation>
        <location evidence="1">Cell membrane</location>
        <topology evidence="1">Multi-pass membrane protein</topology>
    </subcellularLocation>
</comment>
<keyword evidence="3 6" id="KW-0812">Transmembrane</keyword>
<dbReference type="CDD" id="cd01949">
    <property type="entry name" value="GGDEF"/>
    <property type="match status" value="1"/>
</dbReference>
<feature type="transmembrane region" description="Helical" evidence="6">
    <location>
        <begin position="31"/>
        <end position="49"/>
    </location>
</feature>
<dbReference type="NCBIfam" id="TIGR00254">
    <property type="entry name" value="GGDEF"/>
    <property type="match status" value="1"/>
</dbReference>
<dbReference type="InterPro" id="IPR050469">
    <property type="entry name" value="Diguanylate_Cyclase"/>
</dbReference>
<evidence type="ECO:0000313" key="8">
    <source>
        <dbReference type="EMBL" id="MFD1221802.1"/>
    </source>
</evidence>
<keyword evidence="2" id="KW-1003">Cell membrane</keyword>
<evidence type="ECO:0000256" key="6">
    <source>
        <dbReference type="SAM" id="Phobius"/>
    </source>
</evidence>
<dbReference type="InterPro" id="IPR011620">
    <property type="entry name" value="Sig_transdc_His_kinase_LytS_TM"/>
</dbReference>
<reference evidence="9" key="1">
    <citation type="journal article" date="2019" name="Int. J. Syst. Evol. Microbiol.">
        <title>The Global Catalogue of Microorganisms (GCM) 10K type strain sequencing project: providing services to taxonomists for standard genome sequencing and annotation.</title>
        <authorList>
            <consortium name="The Broad Institute Genomics Platform"/>
            <consortium name="The Broad Institute Genome Sequencing Center for Infectious Disease"/>
            <person name="Wu L."/>
            <person name="Ma J."/>
        </authorList>
    </citation>
    <scope>NUCLEOTIDE SEQUENCE [LARGE SCALE GENOMIC DNA]</scope>
    <source>
        <strain evidence="9">CCUG 53270</strain>
    </source>
</reference>
<protein>
    <submittedName>
        <fullName evidence="8">Diguanylate cyclase domain-containing protein</fullName>
        <ecNumber evidence="8">2.7.7.65</ecNumber>
    </submittedName>
</protein>
<keyword evidence="5 6" id="KW-0472">Membrane</keyword>
<name>A0ABW3ULF0_9BACL</name>
<comment type="caution">
    <text evidence="8">The sequence shown here is derived from an EMBL/GenBank/DDBJ whole genome shotgun (WGS) entry which is preliminary data.</text>
</comment>
<dbReference type="PANTHER" id="PTHR45138">
    <property type="entry name" value="REGULATORY COMPONENTS OF SENSORY TRANSDUCTION SYSTEM"/>
    <property type="match status" value="1"/>
</dbReference>
<dbReference type="SUPFAM" id="SSF55073">
    <property type="entry name" value="Nucleotide cyclase"/>
    <property type="match status" value="1"/>
</dbReference>
<dbReference type="InterPro" id="IPR000160">
    <property type="entry name" value="GGDEF_dom"/>
</dbReference>
<feature type="domain" description="GGDEF" evidence="7">
    <location>
        <begin position="222"/>
        <end position="354"/>
    </location>
</feature>
<dbReference type="Gene3D" id="1.10.1760.20">
    <property type="match status" value="1"/>
</dbReference>
<dbReference type="Pfam" id="PF00990">
    <property type="entry name" value="GGDEF"/>
    <property type="match status" value="1"/>
</dbReference>
<evidence type="ECO:0000256" key="5">
    <source>
        <dbReference type="ARBA" id="ARBA00023136"/>
    </source>
</evidence>
<dbReference type="RefSeq" id="WP_345585995.1">
    <property type="nucleotide sequence ID" value="NZ_BAABJG010000003.1"/>
</dbReference>
<dbReference type="PANTHER" id="PTHR45138:SF9">
    <property type="entry name" value="DIGUANYLATE CYCLASE DGCM-RELATED"/>
    <property type="match status" value="1"/>
</dbReference>
<gene>
    <name evidence="8" type="ORF">ACFQ4B_16915</name>
</gene>
<dbReference type="EC" id="2.7.7.65" evidence="8"/>
<dbReference type="EMBL" id="JBHTLU010000019">
    <property type="protein sequence ID" value="MFD1221802.1"/>
    <property type="molecule type" value="Genomic_DNA"/>
</dbReference>
<evidence type="ECO:0000256" key="2">
    <source>
        <dbReference type="ARBA" id="ARBA00022475"/>
    </source>
</evidence>
<keyword evidence="8" id="KW-0548">Nucleotidyltransferase</keyword>
<keyword evidence="4 6" id="KW-1133">Transmembrane helix</keyword>
<dbReference type="Proteomes" id="UP001597180">
    <property type="component" value="Unassembled WGS sequence"/>
</dbReference>
<evidence type="ECO:0000259" key="7">
    <source>
        <dbReference type="PROSITE" id="PS50887"/>
    </source>
</evidence>
<feature type="transmembrane region" description="Helical" evidence="6">
    <location>
        <begin position="69"/>
        <end position="90"/>
    </location>
</feature>
<keyword evidence="8" id="KW-0808">Transferase</keyword>
<dbReference type="SMART" id="SM00267">
    <property type="entry name" value="GGDEF"/>
    <property type="match status" value="1"/>
</dbReference>
<proteinExistence type="predicted"/>
<evidence type="ECO:0000256" key="3">
    <source>
        <dbReference type="ARBA" id="ARBA00022692"/>
    </source>
</evidence>
<accession>A0ABW3ULF0</accession>
<dbReference type="Pfam" id="PF07694">
    <property type="entry name" value="5TM-5TMR_LYT"/>
    <property type="match status" value="1"/>
</dbReference>
<organism evidence="8 9">
    <name type="scientific">Paenibacillus vulneris</name>
    <dbReference type="NCBI Taxonomy" id="1133364"/>
    <lineage>
        <taxon>Bacteria</taxon>
        <taxon>Bacillati</taxon>
        <taxon>Bacillota</taxon>
        <taxon>Bacilli</taxon>
        <taxon>Bacillales</taxon>
        <taxon>Paenibacillaceae</taxon>
        <taxon>Paenibacillus</taxon>
    </lineage>
</organism>
<evidence type="ECO:0000313" key="9">
    <source>
        <dbReference type="Proteomes" id="UP001597180"/>
    </source>
</evidence>
<dbReference type="InterPro" id="IPR043128">
    <property type="entry name" value="Rev_trsase/Diguanyl_cyclase"/>
</dbReference>
<keyword evidence="9" id="KW-1185">Reference proteome</keyword>
<dbReference type="InterPro" id="IPR029787">
    <property type="entry name" value="Nucleotide_cyclase"/>
</dbReference>
<evidence type="ECO:0000256" key="1">
    <source>
        <dbReference type="ARBA" id="ARBA00004651"/>
    </source>
</evidence>
<dbReference type="GO" id="GO:0052621">
    <property type="term" value="F:diguanylate cyclase activity"/>
    <property type="evidence" value="ECO:0007669"/>
    <property type="project" value="UniProtKB-EC"/>
</dbReference>
<feature type="transmembrane region" description="Helical" evidence="6">
    <location>
        <begin position="158"/>
        <end position="180"/>
    </location>
</feature>